<accession>A0A2T0N3H6</accession>
<dbReference type="EMBL" id="PVNG01000005">
    <property type="protein sequence ID" value="PRX66734.1"/>
    <property type="molecule type" value="Genomic_DNA"/>
</dbReference>
<reference evidence="2 3" key="1">
    <citation type="submission" date="2018-03" db="EMBL/GenBank/DDBJ databases">
        <title>Genomic Encyclopedia of Type Strains, Phase III (KMG-III): the genomes of soil and plant-associated and newly described type strains.</title>
        <authorList>
            <person name="Whitman W."/>
        </authorList>
    </citation>
    <scope>NUCLEOTIDE SEQUENCE [LARGE SCALE GENOMIC DNA]</scope>
    <source>
        <strain evidence="2 3">CGMCC 4.7104</strain>
    </source>
</reference>
<dbReference type="Proteomes" id="UP000238312">
    <property type="component" value="Unassembled WGS sequence"/>
</dbReference>
<evidence type="ECO:0000313" key="3">
    <source>
        <dbReference type="Proteomes" id="UP000238312"/>
    </source>
</evidence>
<evidence type="ECO:0000313" key="2">
    <source>
        <dbReference type="EMBL" id="PRX66734.1"/>
    </source>
</evidence>
<dbReference type="Pfam" id="PF21844">
    <property type="entry name" value="DUF6903"/>
    <property type="match status" value="1"/>
</dbReference>
<sequence>MKDSTRGVLLVTARTIIAAACVAAVVVARTTVGWDSLAIMLVALAVLLGVLASYNRRFR</sequence>
<organism evidence="2 3">
    <name type="scientific">Nonomuraea fuscirosea</name>
    <dbReference type="NCBI Taxonomy" id="1291556"/>
    <lineage>
        <taxon>Bacteria</taxon>
        <taxon>Bacillati</taxon>
        <taxon>Actinomycetota</taxon>
        <taxon>Actinomycetes</taxon>
        <taxon>Streptosporangiales</taxon>
        <taxon>Streptosporangiaceae</taxon>
        <taxon>Nonomuraea</taxon>
    </lineage>
</organism>
<keyword evidence="1" id="KW-0472">Membrane</keyword>
<protein>
    <submittedName>
        <fullName evidence="2">Uncharacterized protein</fullName>
    </submittedName>
</protein>
<dbReference type="InterPro" id="IPR054198">
    <property type="entry name" value="DUF6903"/>
</dbReference>
<keyword evidence="1" id="KW-0812">Transmembrane</keyword>
<name>A0A2T0N3H6_9ACTN</name>
<keyword evidence="1" id="KW-1133">Transmembrane helix</keyword>
<proteinExistence type="predicted"/>
<feature type="transmembrane region" description="Helical" evidence="1">
    <location>
        <begin position="7"/>
        <end position="28"/>
    </location>
</feature>
<dbReference type="AlphaFoldDB" id="A0A2T0N3H6"/>
<evidence type="ECO:0000256" key="1">
    <source>
        <dbReference type="SAM" id="Phobius"/>
    </source>
</evidence>
<comment type="caution">
    <text evidence="2">The sequence shown here is derived from an EMBL/GenBank/DDBJ whole genome shotgun (WGS) entry which is preliminary data.</text>
</comment>
<keyword evidence="3" id="KW-1185">Reference proteome</keyword>
<dbReference type="RefSeq" id="WP_106238662.1">
    <property type="nucleotide sequence ID" value="NZ_JBFAIB010000008.1"/>
</dbReference>
<feature type="transmembrane region" description="Helical" evidence="1">
    <location>
        <begin position="34"/>
        <end position="54"/>
    </location>
</feature>
<gene>
    <name evidence="2" type="ORF">B0I32_105174</name>
</gene>